<accession>A0A3P9LHW9</accession>
<dbReference type="PANTHER" id="PTHR31635">
    <property type="entry name" value="REVERSE TRANSCRIPTASE DOMAIN-CONTAINING PROTEIN-RELATED"/>
    <property type="match status" value="1"/>
</dbReference>
<dbReference type="PANTHER" id="PTHR31635:SF196">
    <property type="entry name" value="REVERSE TRANSCRIPTASE DOMAIN-CONTAINING PROTEIN-RELATED"/>
    <property type="match status" value="1"/>
</dbReference>
<evidence type="ECO:0000313" key="3">
    <source>
        <dbReference type="Proteomes" id="UP000265180"/>
    </source>
</evidence>
<reference evidence="2" key="4">
    <citation type="submission" date="2025-09" db="UniProtKB">
        <authorList>
            <consortium name="Ensembl"/>
        </authorList>
    </citation>
    <scope>IDENTIFICATION</scope>
    <source>
        <strain evidence="2">HNI</strain>
    </source>
</reference>
<dbReference type="SUPFAM" id="SSF56672">
    <property type="entry name" value="DNA/RNA polymerases"/>
    <property type="match status" value="1"/>
</dbReference>
<name>A0A3P9LHW9_ORYLA</name>
<organism evidence="2 3">
    <name type="scientific">Oryzias latipes</name>
    <name type="common">Japanese rice fish</name>
    <name type="synonym">Japanese killifish</name>
    <dbReference type="NCBI Taxonomy" id="8090"/>
    <lineage>
        <taxon>Eukaryota</taxon>
        <taxon>Metazoa</taxon>
        <taxon>Chordata</taxon>
        <taxon>Craniata</taxon>
        <taxon>Vertebrata</taxon>
        <taxon>Euteleostomi</taxon>
        <taxon>Actinopterygii</taxon>
        <taxon>Neopterygii</taxon>
        <taxon>Teleostei</taxon>
        <taxon>Neoteleostei</taxon>
        <taxon>Acanthomorphata</taxon>
        <taxon>Ovalentaria</taxon>
        <taxon>Atherinomorphae</taxon>
        <taxon>Beloniformes</taxon>
        <taxon>Adrianichthyidae</taxon>
        <taxon>Oryziinae</taxon>
        <taxon>Oryzias</taxon>
    </lineage>
</organism>
<dbReference type="CDD" id="cd09076">
    <property type="entry name" value="L1-EN"/>
    <property type="match status" value="1"/>
</dbReference>
<dbReference type="Proteomes" id="UP000265180">
    <property type="component" value="Chromosome 18"/>
</dbReference>
<feature type="domain" description="Reverse transcriptase" evidence="1">
    <location>
        <begin position="496"/>
        <end position="762"/>
    </location>
</feature>
<evidence type="ECO:0000313" key="2">
    <source>
        <dbReference type="Ensembl" id="ENSORLP00020020329.1"/>
    </source>
</evidence>
<dbReference type="InterPro" id="IPR005135">
    <property type="entry name" value="Endo/exonuclease/phosphatase"/>
</dbReference>
<dbReference type="SUPFAM" id="SSF56219">
    <property type="entry name" value="DNase I-like"/>
    <property type="match status" value="1"/>
</dbReference>
<dbReference type="Pfam" id="PF03372">
    <property type="entry name" value="Exo_endo_phos"/>
    <property type="match status" value="1"/>
</dbReference>
<dbReference type="Pfam" id="PF00078">
    <property type="entry name" value="RVT_1"/>
    <property type="match status" value="1"/>
</dbReference>
<protein>
    <recommendedName>
        <fullName evidence="1">Reverse transcriptase domain-containing protein</fullName>
    </recommendedName>
</protein>
<dbReference type="Ensembl" id="ENSORLT00020029696.1">
    <property type="protein sequence ID" value="ENSORLP00020020329.1"/>
    <property type="gene ID" value="ENSORLG00020021337.1"/>
</dbReference>
<dbReference type="Gene3D" id="3.60.10.10">
    <property type="entry name" value="Endonuclease/exonuclease/phosphatase"/>
    <property type="match status" value="1"/>
</dbReference>
<dbReference type="GO" id="GO:0003824">
    <property type="term" value="F:catalytic activity"/>
    <property type="evidence" value="ECO:0007669"/>
    <property type="project" value="InterPro"/>
</dbReference>
<dbReference type="InterPro" id="IPR000477">
    <property type="entry name" value="RT_dom"/>
</dbReference>
<proteinExistence type="predicted"/>
<dbReference type="CDD" id="cd01650">
    <property type="entry name" value="RT_nLTR_like"/>
    <property type="match status" value="1"/>
</dbReference>
<reference evidence="2 3" key="2">
    <citation type="submission" date="2017-04" db="EMBL/GenBank/DDBJ databases">
        <title>CpG methylation of centromeres and impact of large insertions on vertebrate speciation.</title>
        <authorList>
            <person name="Ichikawa K."/>
            <person name="Yoshimura J."/>
            <person name="Morishita S."/>
        </authorList>
    </citation>
    <scope>NUCLEOTIDE SEQUENCE</scope>
    <source>
        <strain evidence="2 3">HNI</strain>
    </source>
</reference>
<dbReference type="InterPro" id="IPR043502">
    <property type="entry name" value="DNA/RNA_pol_sf"/>
</dbReference>
<dbReference type="PROSITE" id="PS50878">
    <property type="entry name" value="RT_POL"/>
    <property type="match status" value="1"/>
</dbReference>
<reference key="1">
    <citation type="journal article" date="2007" name="Nature">
        <title>The medaka draft genome and insights into vertebrate genome evolution.</title>
        <authorList>
            <person name="Kasahara M."/>
            <person name="Naruse K."/>
            <person name="Sasaki S."/>
            <person name="Nakatani Y."/>
            <person name="Qu W."/>
            <person name="Ahsan B."/>
            <person name="Yamada T."/>
            <person name="Nagayasu Y."/>
            <person name="Doi K."/>
            <person name="Kasai Y."/>
            <person name="Jindo T."/>
            <person name="Kobayashi D."/>
            <person name="Shimada A."/>
            <person name="Toyoda A."/>
            <person name="Kuroki Y."/>
            <person name="Fujiyama A."/>
            <person name="Sasaki T."/>
            <person name="Shimizu A."/>
            <person name="Asakawa S."/>
            <person name="Shimizu N."/>
            <person name="Hashimoto S."/>
            <person name="Yang J."/>
            <person name="Lee Y."/>
            <person name="Matsushima K."/>
            <person name="Sugano S."/>
            <person name="Sakaizumi M."/>
            <person name="Narita T."/>
            <person name="Ohishi K."/>
            <person name="Haga S."/>
            <person name="Ohta F."/>
            <person name="Nomoto H."/>
            <person name="Nogata K."/>
            <person name="Morishita T."/>
            <person name="Endo T."/>
            <person name="Shin-I T."/>
            <person name="Takeda H."/>
            <person name="Morishita S."/>
            <person name="Kohara Y."/>
        </authorList>
    </citation>
    <scope>NUCLEOTIDE SEQUENCE [LARGE SCALE GENOMIC DNA]</scope>
    <source>
        <strain>Hd-rR</strain>
    </source>
</reference>
<dbReference type="AlphaFoldDB" id="A0A3P9LHW9"/>
<evidence type="ECO:0000259" key="1">
    <source>
        <dbReference type="PROSITE" id="PS50878"/>
    </source>
</evidence>
<dbReference type="InterPro" id="IPR036691">
    <property type="entry name" value="Endo/exonu/phosph_ase_sf"/>
</dbReference>
<sequence length="1015" mass="118514">MSLSVLTVNARGIRDQLKRKCVFLYCQNKNADFYFIQETHASEADREFWRSQWGKNVWFSFGSNRSAGVIILQGKFKGRTLEHLIDKNGRWIILVVNFDQFYFILINTYASNNPTNNNTIFLTLEKKIKTLLQKYPTTKILWGGDFNAVMNGHLDRFPPRKEDAKELKNICNRLDLIDIWRHKHPYKKIFTWSNKDRSQCSRIDFWLISNDIENTVDSVEIIPNVFSDHNTVSIKINMETDAPKYNVDYWKLNNLLLNNKEFTGGVEKLIDKYWKQAFTLKKYSNSWELMKYEIRSLAISFGKKIAKAKQKSESELIRKIMIINEKTNLSDLEQNLLISLQSELNKVYEEKARGAFVRSRRKWLEQGEKCTKYFFNLEKRNFEISCIRQIKIGNSISEDTKKVSQYVAKFYQRLYTKDCFREEDIELFFNNIKDKIGKVSETFEKTCDQKIKTEEVEDCIKSLKDNKSPGNDGLTSEFYKFFIAKLTPFLSNLFEEALDIGILPPTLRQGLIKLIPKPHKDKLCIENWRPISLLNNDAKIFALIFAKRLKPGLDNIIDEEQSGFMPGRNIANNIRLILDMIDYNEYIKDDSFILFVDFYKAFDTISHSFMIRVIKEFGFGKRFLKAIEVLYNGCNSSIKLAHGTTPRFDINRGIRQGCPLSPFLFLLVAQVMALHLKKCPFRGITALGREFKLSQLADDTTIFLANKHEITNAIKGIKDFSGVSGLEMNLNKSVLFPLKDCASPEINGIPVKSSLTYLGIIIDKNEKNRSEVNFKPITEQIIKRYNMWLMRDLSLNGRILLSKAEGISRSVYVSLSLEMPKHICNLLNKTLFDFIWRKKCHHLRKNVLCNTRKHGGMDVLTFETLNNSFKIKWLSQLLKEEDNIWNAFPKYIFDTVGGLKFLLKCNYKIEKLPTKLSNFYKQALLAWKLVYKHNFSPTTCFIWNNSNVQYKNKSLFFPRWYDNDIVLIRQLFNPHGHLLTYEEFLLKFSIPVPPREYAIVLDAIPTSLLQLFKGI</sequence>
<reference evidence="2" key="3">
    <citation type="submission" date="2025-08" db="UniProtKB">
        <authorList>
            <consortium name="Ensembl"/>
        </authorList>
    </citation>
    <scope>IDENTIFICATION</scope>
    <source>
        <strain evidence="2">HNI</strain>
    </source>
</reference>